<evidence type="ECO:0000313" key="1">
    <source>
        <dbReference type="EMBL" id="SMP09322.1"/>
    </source>
</evidence>
<reference evidence="1 2" key="1">
    <citation type="submission" date="2017-05" db="EMBL/GenBank/DDBJ databases">
        <authorList>
            <person name="Varghese N."/>
            <person name="Submissions S."/>
        </authorList>
    </citation>
    <scope>NUCLEOTIDE SEQUENCE [LARGE SCALE GENOMIC DNA]</scope>
    <source>
        <strain evidence="1 2">DSM 15949</strain>
    </source>
</reference>
<gene>
    <name evidence="1" type="ORF">SAMN06265374_1090</name>
</gene>
<evidence type="ECO:0000313" key="2">
    <source>
        <dbReference type="Proteomes" id="UP001157914"/>
    </source>
</evidence>
<organism evidence="1 2">
    <name type="scientific">Roseibium denhamense</name>
    <dbReference type="NCBI Taxonomy" id="76305"/>
    <lineage>
        <taxon>Bacteria</taxon>
        <taxon>Pseudomonadati</taxon>
        <taxon>Pseudomonadota</taxon>
        <taxon>Alphaproteobacteria</taxon>
        <taxon>Hyphomicrobiales</taxon>
        <taxon>Stappiaceae</taxon>
        <taxon>Roseibium</taxon>
    </lineage>
</organism>
<keyword evidence="2" id="KW-1185">Reference proteome</keyword>
<accession>A0ABY1NHL5</accession>
<dbReference type="EMBL" id="FXTT01000001">
    <property type="protein sequence ID" value="SMP09322.1"/>
    <property type="molecule type" value="Genomic_DNA"/>
</dbReference>
<dbReference type="Proteomes" id="UP001157914">
    <property type="component" value="Unassembled WGS sequence"/>
</dbReference>
<dbReference type="RefSeq" id="WP_280115247.1">
    <property type="nucleotide sequence ID" value="NZ_BAAAEA010000001.1"/>
</dbReference>
<sequence>MKAMLAAFAATFVIAIGASQMLGNMGFSSAEQASSSSVRLSD</sequence>
<proteinExistence type="predicted"/>
<comment type="caution">
    <text evidence="1">The sequence shown here is derived from an EMBL/GenBank/DDBJ whole genome shotgun (WGS) entry which is preliminary data.</text>
</comment>
<protein>
    <submittedName>
        <fullName evidence="1">Uncharacterized protein</fullName>
    </submittedName>
</protein>
<name>A0ABY1NHL5_9HYPH</name>